<dbReference type="Proteomes" id="UP001152759">
    <property type="component" value="Chromosome 9"/>
</dbReference>
<feature type="region of interest" description="Disordered" evidence="1">
    <location>
        <begin position="152"/>
        <end position="183"/>
    </location>
</feature>
<evidence type="ECO:0000256" key="1">
    <source>
        <dbReference type="SAM" id="MobiDB-lite"/>
    </source>
</evidence>
<protein>
    <submittedName>
        <fullName evidence="2">Uncharacterized protein</fullName>
    </submittedName>
</protein>
<evidence type="ECO:0000313" key="2">
    <source>
        <dbReference type="EMBL" id="CAH0395739.1"/>
    </source>
</evidence>
<feature type="compositionally biased region" description="Pro residues" evidence="1">
    <location>
        <begin position="162"/>
        <end position="173"/>
    </location>
</feature>
<feature type="compositionally biased region" description="Basic and acidic residues" evidence="1">
    <location>
        <begin position="63"/>
        <end position="74"/>
    </location>
</feature>
<keyword evidence="3" id="KW-1185">Reference proteome</keyword>
<proteinExistence type="predicted"/>
<name>A0A9P0FAS6_BEMTA</name>
<gene>
    <name evidence="2" type="ORF">BEMITA_LOCUS13886</name>
</gene>
<sequence>MIMRSYTAPAQHQSNYFLLESTSFAECLAKLYELPLIKIYEELRPIVAYLKKAKKGADAAYQRGHETNPGDRSRQGHCQIQTSSGPPAYSTCSSCHGVTAPNQTHKAGQTYPVRGCRGTSFPASRSQQGGITCVPPPQQRQSWWLITSSDEERLLSPTSASPRPPKPPGPKPTSPSHVSPASTVYLSPRTATSQAAQRVLVRDASTQTPFLWMEPAESTNDQQFKSAQEPPTLGQPEKAAESTSFAECLAKLYELPLMKIYEELRPIVGYLKKDKKDVDAAYQRVYRGEKRIRDRFDRKMDEFETTVIMCKLELQVLRRENEELKI</sequence>
<organism evidence="2 3">
    <name type="scientific">Bemisia tabaci</name>
    <name type="common">Sweetpotato whitefly</name>
    <name type="synonym">Aleurodes tabaci</name>
    <dbReference type="NCBI Taxonomy" id="7038"/>
    <lineage>
        <taxon>Eukaryota</taxon>
        <taxon>Metazoa</taxon>
        <taxon>Ecdysozoa</taxon>
        <taxon>Arthropoda</taxon>
        <taxon>Hexapoda</taxon>
        <taxon>Insecta</taxon>
        <taxon>Pterygota</taxon>
        <taxon>Neoptera</taxon>
        <taxon>Paraneoptera</taxon>
        <taxon>Hemiptera</taxon>
        <taxon>Sternorrhyncha</taxon>
        <taxon>Aleyrodoidea</taxon>
        <taxon>Aleyrodidae</taxon>
        <taxon>Aleyrodinae</taxon>
        <taxon>Bemisia</taxon>
    </lineage>
</organism>
<reference evidence="2" key="1">
    <citation type="submission" date="2021-12" db="EMBL/GenBank/DDBJ databases">
        <authorList>
            <person name="King R."/>
        </authorList>
    </citation>
    <scope>NUCLEOTIDE SEQUENCE</scope>
</reference>
<evidence type="ECO:0000313" key="3">
    <source>
        <dbReference type="Proteomes" id="UP001152759"/>
    </source>
</evidence>
<feature type="region of interest" description="Disordered" evidence="1">
    <location>
        <begin position="60"/>
        <end position="83"/>
    </location>
</feature>
<accession>A0A9P0FAS6</accession>
<dbReference type="EMBL" id="OU963870">
    <property type="protein sequence ID" value="CAH0395739.1"/>
    <property type="molecule type" value="Genomic_DNA"/>
</dbReference>
<dbReference type="AlphaFoldDB" id="A0A9P0FAS6"/>